<reference evidence="1" key="1">
    <citation type="journal article" date="2014" name="Int. J. Syst. Evol. Microbiol.">
        <title>Complete genome sequence of Corynebacterium casei LMG S-19264T (=DSM 44701T), isolated from a smear-ripened cheese.</title>
        <authorList>
            <consortium name="US DOE Joint Genome Institute (JGI-PGF)"/>
            <person name="Walter F."/>
            <person name="Albersmeier A."/>
            <person name="Kalinowski J."/>
            <person name="Ruckert C."/>
        </authorList>
    </citation>
    <scope>NUCLEOTIDE SEQUENCE</scope>
    <source>
        <strain evidence="1">VKM B-2347</strain>
    </source>
</reference>
<dbReference type="EMBL" id="BSFI01000007">
    <property type="protein sequence ID" value="GLK68296.1"/>
    <property type="molecule type" value="Genomic_DNA"/>
</dbReference>
<comment type="caution">
    <text evidence="1">The sequence shown here is derived from an EMBL/GenBank/DDBJ whole genome shotgun (WGS) entry which is preliminary data.</text>
</comment>
<reference evidence="1" key="2">
    <citation type="submission" date="2023-01" db="EMBL/GenBank/DDBJ databases">
        <authorList>
            <person name="Sun Q."/>
            <person name="Evtushenko L."/>
        </authorList>
    </citation>
    <scope>NUCLEOTIDE SEQUENCE</scope>
    <source>
        <strain evidence="1">VKM B-2347</strain>
    </source>
</reference>
<proteinExistence type="predicted"/>
<gene>
    <name evidence="1" type="ORF">GCM10008179_19340</name>
</gene>
<evidence type="ECO:0000313" key="2">
    <source>
        <dbReference type="Proteomes" id="UP001143372"/>
    </source>
</evidence>
<sequence>MKRICLIGDSHIAALRLGWQRIRARYPEVEIDFFGGAGGKMKRLRSDKRGALVPASEELRQDILLTSGGLDRIVLADYDAFALVGMGFGLIRLFHLSKFQRTVDMIGTVQPPHLISTEVFQRACMNSLRTCRAVQIAREIRAQSRRPIVLIRQPYYSQEVLRERDRSVWNDAAVAGPKLEAEMERFIAVLEHKRAIKVAPYPEETRVERYFTAPAYASGSIRMLAGFDTLHEVGEYRHMNPLFGERVMELLLPTFGPGFAEVSGETPRLAPTLEEPDRWTSAATS</sequence>
<dbReference type="AlphaFoldDB" id="A0A9W6J002"/>
<protein>
    <submittedName>
        <fullName evidence="1">Uncharacterized protein</fullName>
    </submittedName>
</protein>
<accession>A0A9W6J002</accession>
<organism evidence="1 2">
    <name type="scientific">Hansschlegelia plantiphila</name>
    <dbReference type="NCBI Taxonomy" id="374655"/>
    <lineage>
        <taxon>Bacteria</taxon>
        <taxon>Pseudomonadati</taxon>
        <taxon>Pseudomonadota</taxon>
        <taxon>Alphaproteobacteria</taxon>
        <taxon>Hyphomicrobiales</taxon>
        <taxon>Methylopilaceae</taxon>
        <taxon>Hansschlegelia</taxon>
    </lineage>
</organism>
<dbReference type="Proteomes" id="UP001143372">
    <property type="component" value="Unassembled WGS sequence"/>
</dbReference>
<keyword evidence="2" id="KW-1185">Reference proteome</keyword>
<dbReference type="RefSeq" id="WP_271168512.1">
    <property type="nucleotide sequence ID" value="NZ_BSFI01000007.1"/>
</dbReference>
<evidence type="ECO:0000313" key="1">
    <source>
        <dbReference type="EMBL" id="GLK68296.1"/>
    </source>
</evidence>
<name>A0A9W6J002_9HYPH</name>